<dbReference type="AlphaFoldDB" id="A0AAV0N1Z9"/>
<keyword evidence="2" id="KW-1185">Reference proteome</keyword>
<gene>
    <name evidence="1" type="ORF">LITE_LOCUS31272</name>
</gene>
<comment type="caution">
    <text evidence="1">The sequence shown here is derived from an EMBL/GenBank/DDBJ whole genome shotgun (WGS) entry which is preliminary data.</text>
</comment>
<accession>A0AAV0N1Z9</accession>
<proteinExistence type="predicted"/>
<protein>
    <submittedName>
        <fullName evidence="1">Uncharacterized protein</fullName>
    </submittedName>
</protein>
<evidence type="ECO:0000313" key="1">
    <source>
        <dbReference type="EMBL" id="CAI0452579.1"/>
    </source>
</evidence>
<dbReference type="EMBL" id="CAMGYJ010000007">
    <property type="protein sequence ID" value="CAI0452579.1"/>
    <property type="molecule type" value="Genomic_DNA"/>
</dbReference>
<sequence length="75" mass="8958">MWNSILLADYTTSKKHYMNLSFFHSGDLNFFHMGSFWVLRRGSCYMDLQVQERRCLLKLLQKNLVLFSSMLGFQI</sequence>
<dbReference type="Proteomes" id="UP001154282">
    <property type="component" value="Unassembled WGS sequence"/>
</dbReference>
<reference evidence="1" key="1">
    <citation type="submission" date="2022-08" db="EMBL/GenBank/DDBJ databases">
        <authorList>
            <person name="Gutierrez-Valencia J."/>
        </authorList>
    </citation>
    <scope>NUCLEOTIDE SEQUENCE</scope>
</reference>
<name>A0AAV0N1Z9_9ROSI</name>
<evidence type="ECO:0000313" key="2">
    <source>
        <dbReference type="Proteomes" id="UP001154282"/>
    </source>
</evidence>
<organism evidence="1 2">
    <name type="scientific">Linum tenue</name>
    <dbReference type="NCBI Taxonomy" id="586396"/>
    <lineage>
        <taxon>Eukaryota</taxon>
        <taxon>Viridiplantae</taxon>
        <taxon>Streptophyta</taxon>
        <taxon>Embryophyta</taxon>
        <taxon>Tracheophyta</taxon>
        <taxon>Spermatophyta</taxon>
        <taxon>Magnoliopsida</taxon>
        <taxon>eudicotyledons</taxon>
        <taxon>Gunneridae</taxon>
        <taxon>Pentapetalae</taxon>
        <taxon>rosids</taxon>
        <taxon>fabids</taxon>
        <taxon>Malpighiales</taxon>
        <taxon>Linaceae</taxon>
        <taxon>Linum</taxon>
    </lineage>
</organism>